<evidence type="ECO:0000313" key="1">
    <source>
        <dbReference type="EMBL" id="KAH3847358.1"/>
    </source>
</evidence>
<dbReference type="Proteomes" id="UP000828390">
    <property type="component" value="Unassembled WGS sequence"/>
</dbReference>
<dbReference type="EMBL" id="JAIWYP010000003">
    <property type="protein sequence ID" value="KAH3847358.1"/>
    <property type="molecule type" value="Genomic_DNA"/>
</dbReference>
<keyword evidence="2" id="KW-1185">Reference proteome</keyword>
<proteinExistence type="predicted"/>
<comment type="caution">
    <text evidence="1">The sequence shown here is derived from an EMBL/GenBank/DDBJ whole genome shotgun (WGS) entry which is preliminary data.</text>
</comment>
<reference evidence="1" key="1">
    <citation type="journal article" date="2019" name="bioRxiv">
        <title>The Genome of the Zebra Mussel, Dreissena polymorpha: A Resource for Invasive Species Research.</title>
        <authorList>
            <person name="McCartney M.A."/>
            <person name="Auch B."/>
            <person name="Kono T."/>
            <person name="Mallez S."/>
            <person name="Zhang Y."/>
            <person name="Obille A."/>
            <person name="Becker A."/>
            <person name="Abrahante J.E."/>
            <person name="Garbe J."/>
            <person name="Badalamenti J.P."/>
            <person name="Herman A."/>
            <person name="Mangelson H."/>
            <person name="Liachko I."/>
            <person name="Sullivan S."/>
            <person name="Sone E.D."/>
            <person name="Koren S."/>
            <person name="Silverstein K.A.T."/>
            <person name="Beckman K.B."/>
            <person name="Gohl D.M."/>
        </authorList>
    </citation>
    <scope>NUCLEOTIDE SEQUENCE</scope>
    <source>
        <strain evidence="1">Duluth1</strain>
        <tissue evidence="1">Whole animal</tissue>
    </source>
</reference>
<accession>A0A9D4KWD8</accession>
<protein>
    <submittedName>
        <fullName evidence="1">Uncharacterized protein</fullName>
    </submittedName>
</protein>
<reference evidence="1" key="2">
    <citation type="submission" date="2020-11" db="EMBL/GenBank/DDBJ databases">
        <authorList>
            <person name="McCartney M.A."/>
            <person name="Auch B."/>
            <person name="Kono T."/>
            <person name="Mallez S."/>
            <person name="Becker A."/>
            <person name="Gohl D.M."/>
            <person name="Silverstein K.A.T."/>
            <person name="Koren S."/>
            <person name="Bechman K.B."/>
            <person name="Herman A."/>
            <person name="Abrahante J.E."/>
            <person name="Garbe J."/>
        </authorList>
    </citation>
    <scope>NUCLEOTIDE SEQUENCE</scope>
    <source>
        <strain evidence="1">Duluth1</strain>
        <tissue evidence="1">Whole animal</tissue>
    </source>
</reference>
<organism evidence="1 2">
    <name type="scientific">Dreissena polymorpha</name>
    <name type="common">Zebra mussel</name>
    <name type="synonym">Mytilus polymorpha</name>
    <dbReference type="NCBI Taxonomy" id="45954"/>
    <lineage>
        <taxon>Eukaryota</taxon>
        <taxon>Metazoa</taxon>
        <taxon>Spiralia</taxon>
        <taxon>Lophotrochozoa</taxon>
        <taxon>Mollusca</taxon>
        <taxon>Bivalvia</taxon>
        <taxon>Autobranchia</taxon>
        <taxon>Heteroconchia</taxon>
        <taxon>Euheterodonta</taxon>
        <taxon>Imparidentia</taxon>
        <taxon>Neoheterodontei</taxon>
        <taxon>Myida</taxon>
        <taxon>Dreissenoidea</taxon>
        <taxon>Dreissenidae</taxon>
        <taxon>Dreissena</taxon>
    </lineage>
</organism>
<name>A0A9D4KWD8_DREPO</name>
<gene>
    <name evidence="1" type="ORF">DPMN_089678</name>
</gene>
<evidence type="ECO:0000313" key="2">
    <source>
        <dbReference type="Proteomes" id="UP000828390"/>
    </source>
</evidence>
<sequence length="86" mass="9713">MSKAKLFKESTIFVNEDLTKLNAEVLTSLRLKQPGAVERSWSFEGKLYAVFKGNQQTNANETLGIQSLARKAVAKKILLREFRKPS</sequence>
<dbReference type="AlphaFoldDB" id="A0A9D4KWD8"/>